<name>A0ABS8FSR7_9FIRM</name>
<dbReference type="EMBL" id="JAJEQT010000012">
    <property type="protein sequence ID" value="MCC2219919.1"/>
    <property type="molecule type" value="Genomic_DNA"/>
</dbReference>
<reference evidence="1 2" key="1">
    <citation type="submission" date="2021-10" db="EMBL/GenBank/DDBJ databases">
        <title>Anaerobic single-cell dispensing facilitates the cultivation of human gut bacteria.</title>
        <authorList>
            <person name="Afrizal A."/>
        </authorList>
    </citation>
    <scope>NUCLEOTIDE SEQUENCE [LARGE SCALE GENOMIC DNA]</scope>
    <source>
        <strain evidence="1 2">CLA-AA-H212</strain>
    </source>
</reference>
<dbReference type="Proteomes" id="UP001198495">
    <property type="component" value="Unassembled WGS sequence"/>
</dbReference>
<organism evidence="1 2">
    <name type="scientific">Coprococcus hominis</name>
    <name type="common">ex Arizal et al. 2022</name>
    <dbReference type="NCBI Taxonomy" id="2881262"/>
    <lineage>
        <taxon>Bacteria</taxon>
        <taxon>Bacillati</taxon>
        <taxon>Bacillota</taxon>
        <taxon>Clostridia</taxon>
        <taxon>Lachnospirales</taxon>
        <taxon>Lachnospiraceae</taxon>
        <taxon>Coprococcus</taxon>
    </lineage>
</organism>
<evidence type="ECO:0000313" key="1">
    <source>
        <dbReference type="EMBL" id="MCC2219919.1"/>
    </source>
</evidence>
<dbReference type="RefSeq" id="WP_021985964.1">
    <property type="nucleotide sequence ID" value="NZ_JAJEQT010000012.1"/>
</dbReference>
<sequence length="238" mass="27665">MKYLWAEDTGAGFHFWKLVNQLFFDDALVVESKESNQGILDALSDLDIKEDNVYYIAFDYVVDNQDIRNKYRMLKSIADKAEGKIIILDMICFEYLILAFDKLVEWTGTGKTDKIKIREEVLSAIENHRIDLSKIDDEKTLQYLAGFKRYSTERVMKSLVGEFTQNEKWSVKGALMGECWYKDCCVSEHPDNLRCGKPDVEDGNEKMRMLIQSEEVHKIISTIIGYKKEGDKLEFHTL</sequence>
<gene>
    <name evidence="1" type="ORF">LKD28_12970</name>
</gene>
<accession>A0ABS8FSR7</accession>
<proteinExistence type="predicted"/>
<protein>
    <submittedName>
        <fullName evidence="1">Uncharacterized protein</fullName>
    </submittedName>
</protein>
<evidence type="ECO:0000313" key="2">
    <source>
        <dbReference type="Proteomes" id="UP001198495"/>
    </source>
</evidence>
<keyword evidence="2" id="KW-1185">Reference proteome</keyword>
<comment type="caution">
    <text evidence="1">The sequence shown here is derived from an EMBL/GenBank/DDBJ whole genome shotgun (WGS) entry which is preliminary data.</text>
</comment>